<organism evidence="2 3">
    <name type="scientific">Heterorhabditis bacteriophora</name>
    <name type="common">Entomopathogenic nematode worm</name>
    <dbReference type="NCBI Taxonomy" id="37862"/>
    <lineage>
        <taxon>Eukaryota</taxon>
        <taxon>Metazoa</taxon>
        <taxon>Ecdysozoa</taxon>
        <taxon>Nematoda</taxon>
        <taxon>Chromadorea</taxon>
        <taxon>Rhabditida</taxon>
        <taxon>Rhabditina</taxon>
        <taxon>Rhabditomorpha</taxon>
        <taxon>Strongyloidea</taxon>
        <taxon>Heterorhabditidae</taxon>
        <taxon>Heterorhabditis</taxon>
    </lineage>
</organism>
<sequence>MMAITASTVRKENELTLQSKTIPHMTTTTSIAPTLTSTPLRSILPSSSTIKPAFWFKITKPGHPCDEASYCTNCSICVSGYCVCPEGLELLGERCASLIDGW</sequence>
<evidence type="ECO:0000313" key="3">
    <source>
        <dbReference type="WBParaSite" id="Hba_10890"/>
    </source>
</evidence>
<dbReference type="WBParaSite" id="Hba_10890">
    <property type="protein sequence ID" value="Hba_10890"/>
    <property type="gene ID" value="Hba_10890"/>
</dbReference>
<reference evidence="3" key="1">
    <citation type="submission" date="2016-11" db="UniProtKB">
        <authorList>
            <consortium name="WormBaseParasite"/>
        </authorList>
    </citation>
    <scope>IDENTIFICATION</scope>
</reference>
<dbReference type="Pfam" id="PF01683">
    <property type="entry name" value="EB"/>
    <property type="match status" value="1"/>
</dbReference>
<dbReference type="Proteomes" id="UP000095283">
    <property type="component" value="Unplaced"/>
</dbReference>
<dbReference type="AlphaFoldDB" id="A0A1I7X0C4"/>
<accession>A0A1I7X0C4</accession>
<evidence type="ECO:0000313" key="2">
    <source>
        <dbReference type="Proteomes" id="UP000095283"/>
    </source>
</evidence>
<keyword evidence="2" id="KW-1185">Reference proteome</keyword>
<name>A0A1I7X0C4_HETBA</name>
<protein>
    <submittedName>
        <fullName evidence="3">EB domain-containing protein</fullName>
    </submittedName>
</protein>
<feature type="domain" description="EB" evidence="1">
    <location>
        <begin position="59"/>
        <end position="95"/>
    </location>
</feature>
<evidence type="ECO:0000259" key="1">
    <source>
        <dbReference type="Pfam" id="PF01683"/>
    </source>
</evidence>
<proteinExistence type="predicted"/>
<dbReference type="InterPro" id="IPR006149">
    <property type="entry name" value="EB_dom"/>
</dbReference>